<dbReference type="PROSITE" id="PS51257">
    <property type="entry name" value="PROKAR_LIPOPROTEIN"/>
    <property type="match status" value="1"/>
</dbReference>
<feature type="compositionally biased region" description="Low complexity" evidence="1">
    <location>
        <begin position="36"/>
        <end position="54"/>
    </location>
</feature>
<feature type="domain" description="DUF7979" evidence="2">
    <location>
        <begin position="111"/>
        <end position="182"/>
    </location>
</feature>
<proteinExistence type="predicted"/>
<dbReference type="STRING" id="660521.SAMN04487949_0035"/>
<keyword evidence="4" id="KW-1185">Reference proteome</keyword>
<dbReference type="Proteomes" id="UP000199451">
    <property type="component" value="Unassembled WGS sequence"/>
</dbReference>
<name>A0A1G9NPI2_9EURY</name>
<organism evidence="3 4">
    <name type="scientific">Halogranum gelatinilyticum</name>
    <dbReference type="NCBI Taxonomy" id="660521"/>
    <lineage>
        <taxon>Archaea</taxon>
        <taxon>Methanobacteriati</taxon>
        <taxon>Methanobacteriota</taxon>
        <taxon>Stenosarchaea group</taxon>
        <taxon>Halobacteria</taxon>
        <taxon>Halobacteriales</taxon>
        <taxon>Haloferacaceae</taxon>
    </lineage>
</organism>
<feature type="domain" description="DUF7979" evidence="2">
    <location>
        <begin position="40"/>
        <end position="103"/>
    </location>
</feature>
<evidence type="ECO:0000256" key="1">
    <source>
        <dbReference type="SAM" id="MobiDB-lite"/>
    </source>
</evidence>
<dbReference type="AlphaFoldDB" id="A0A1G9NPI2"/>
<evidence type="ECO:0000313" key="3">
    <source>
        <dbReference type="EMBL" id="SDL87915.1"/>
    </source>
</evidence>
<dbReference type="Pfam" id="PF25934">
    <property type="entry name" value="DUF7979"/>
    <property type="match status" value="2"/>
</dbReference>
<gene>
    <name evidence="3" type="ORF">SAMN04487949_0035</name>
</gene>
<evidence type="ECO:0000313" key="4">
    <source>
        <dbReference type="Proteomes" id="UP000199451"/>
    </source>
</evidence>
<accession>A0A1G9NPI2</accession>
<feature type="region of interest" description="Disordered" evidence="1">
    <location>
        <begin position="27"/>
        <end position="56"/>
    </location>
</feature>
<evidence type="ECO:0000259" key="2">
    <source>
        <dbReference type="Pfam" id="PF25934"/>
    </source>
</evidence>
<protein>
    <recommendedName>
        <fullName evidence="2">DUF7979 domain-containing protein</fullName>
    </recommendedName>
</protein>
<sequence>MRPPPRPSRRTVVGFLGSVAAGFAGCLGPAAPTDRSSPTAESPTDSSTTTSLPPGVVAYDSLSDRHQRVVEEAVLRERTAVQYETMKKLREYDAILYEGTQYEPQFDWIVTYSIRPDEVDCAEAEGNETLTYANLSAEGQAAFDSALEDGSYEARDYEFPDELEPSGGNEEYVRKENTCYWLYGLHSDTSMYEFVLEPVAE</sequence>
<dbReference type="InterPro" id="IPR058285">
    <property type="entry name" value="DUF7979"/>
</dbReference>
<reference evidence="4" key="1">
    <citation type="submission" date="2016-10" db="EMBL/GenBank/DDBJ databases">
        <authorList>
            <person name="Varghese N."/>
            <person name="Submissions S."/>
        </authorList>
    </citation>
    <scope>NUCLEOTIDE SEQUENCE [LARGE SCALE GENOMIC DNA]</scope>
    <source>
        <strain evidence="4">CGMCC 1.10119</strain>
    </source>
</reference>
<dbReference type="RefSeq" id="WP_089692890.1">
    <property type="nucleotide sequence ID" value="NZ_FNHL01000001.1"/>
</dbReference>
<dbReference type="EMBL" id="FNHL01000001">
    <property type="protein sequence ID" value="SDL87915.1"/>
    <property type="molecule type" value="Genomic_DNA"/>
</dbReference>